<evidence type="ECO:0000256" key="1">
    <source>
        <dbReference type="SAM" id="MobiDB-lite"/>
    </source>
</evidence>
<feature type="region of interest" description="Disordered" evidence="1">
    <location>
        <begin position="177"/>
        <end position="309"/>
    </location>
</feature>
<gene>
    <name evidence="3" type="ORF">TRIREDRAFT_107144</name>
</gene>
<dbReference type="Proteomes" id="UP000008984">
    <property type="component" value="Unassembled WGS sequence"/>
</dbReference>
<protein>
    <submittedName>
        <fullName evidence="3">Predicted protein</fullName>
    </submittedName>
</protein>
<dbReference type="InterPro" id="IPR018744">
    <property type="entry name" value="DUF2293"/>
</dbReference>
<proteinExistence type="predicted"/>
<reference evidence="3 4" key="1">
    <citation type="journal article" date="2008" name="Nat. Biotechnol.">
        <title>Genome sequencing and analysis of the biomass-degrading fungus Trichoderma reesei (syn. Hypocrea jecorina).</title>
        <authorList>
            <person name="Martinez D."/>
            <person name="Berka R.M."/>
            <person name="Henrissat B."/>
            <person name="Saloheimo M."/>
            <person name="Arvas M."/>
            <person name="Baker S.E."/>
            <person name="Chapman J."/>
            <person name="Chertkov O."/>
            <person name="Coutinho P.M."/>
            <person name="Cullen D."/>
            <person name="Danchin E.G."/>
            <person name="Grigoriev I.V."/>
            <person name="Harris P."/>
            <person name="Jackson M."/>
            <person name="Kubicek C.P."/>
            <person name="Han C.S."/>
            <person name="Ho I."/>
            <person name="Larrondo L.F."/>
            <person name="de Leon A.L."/>
            <person name="Magnuson J.K."/>
            <person name="Merino S."/>
            <person name="Misra M."/>
            <person name="Nelson B."/>
            <person name="Putnam N."/>
            <person name="Robbertse B."/>
            <person name="Salamov A.A."/>
            <person name="Schmoll M."/>
            <person name="Terry A."/>
            <person name="Thayer N."/>
            <person name="Westerholm-Parvinen A."/>
            <person name="Schoch C.L."/>
            <person name="Yao J."/>
            <person name="Barabote R."/>
            <person name="Nelson M.A."/>
            <person name="Detter C."/>
            <person name="Bruce D."/>
            <person name="Kuske C.R."/>
            <person name="Xie G."/>
            <person name="Richardson P."/>
            <person name="Rokhsar D.S."/>
            <person name="Lucas S.M."/>
            <person name="Rubin E.M."/>
            <person name="Dunn-Coleman N."/>
            <person name="Ward M."/>
            <person name="Brettin T.S."/>
        </authorList>
    </citation>
    <scope>NUCLEOTIDE SEQUENCE [LARGE SCALE GENOMIC DNA]</scope>
    <source>
        <strain evidence="3 4">QM6a</strain>
    </source>
</reference>
<sequence length="309" mass="34934">MNREPIVSPDTPMPKGYGFLRKGNPFMTALCRRKTHEARKTLYVVSSRGQQQGLRAPKWIIHQVFAEEKASRERRRGAVERRDAATQDAFEAAILKGFPRIPKKDLTTVLKRTLRKRSGRVGRTATLDLDKKAYLAVQAHVRHCHTNYDRLTKESRDRDAARRAIRDKVSNLLVEWGGKPAAVNPGADRDKNNDRRHHRKTRASREAVARTTQRLVARRSSASKLQQPPKQNRPSRRNQSQPESQPVVIDLTQDDEEDDSERTASASRASSEDEFGDSSAQEGGDGSYELSDAMDSDGDYEVDSDWLSS</sequence>
<dbReference type="EMBL" id="GL985063">
    <property type="protein sequence ID" value="EGR49030.1"/>
    <property type="molecule type" value="Genomic_DNA"/>
</dbReference>
<dbReference type="AlphaFoldDB" id="G0RIM1"/>
<dbReference type="PANTHER" id="PTHR38113">
    <property type="match status" value="1"/>
</dbReference>
<dbReference type="KEGG" id="tre:TRIREDRAFT_107144"/>
<dbReference type="GeneID" id="18481408"/>
<dbReference type="PANTHER" id="PTHR38113:SF2">
    <property type="entry name" value="DUF2293 DOMAIN-CONTAINING PROTEIN"/>
    <property type="match status" value="1"/>
</dbReference>
<keyword evidence="4" id="KW-1185">Reference proteome</keyword>
<dbReference type="VEuPathDB" id="FungiDB:TRIREDRAFT_107144"/>
<dbReference type="RefSeq" id="XP_006965034.1">
    <property type="nucleotide sequence ID" value="XM_006964972.1"/>
</dbReference>
<dbReference type="Pfam" id="PF10056">
    <property type="entry name" value="DUF2293"/>
    <property type="match status" value="1"/>
</dbReference>
<organism evidence="4">
    <name type="scientific">Hypocrea jecorina (strain QM6a)</name>
    <name type="common">Trichoderma reesei</name>
    <dbReference type="NCBI Taxonomy" id="431241"/>
    <lineage>
        <taxon>Eukaryota</taxon>
        <taxon>Fungi</taxon>
        <taxon>Dikarya</taxon>
        <taxon>Ascomycota</taxon>
        <taxon>Pezizomycotina</taxon>
        <taxon>Sordariomycetes</taxon>
        <taxon>Hypocreomycetidae</taxon>
        <taxon>Hypocreales</taxon>
        <taxon>Hypocreaceae</taxon>
        <taxon>Trichoderma</taxon>
    </lineage>
</organism>
<feature type="compositionally biased region" description="Acidic residues" evidence="1">
    <location>
        <begin position="292"/>
        <end position="309"/>
    </location>
</feature>
<dbReference type="HOGENOM" id="CLU_900356_0_0_1"/>
<feature type="domain" description="DUF2293" evidence="2">
    <location>
        <begin position="93"/>
        <end position="177"/>
    </location>
</feature>
<evidence type="ECO:0000259" key="2">
    <source>
        <dbReference type="Pfam" id="PF10056"/>
    </source>
</evidence>
<accession>G0RIM1</accession>
<feature type="compositionally biased region" description="Polar residues" evidence="1">
    <location>
        <begin position="210"/>
        <end position="244"/>
    </location>
</feature>
<name>G0RIM1_HYPJQ</name>
<dbReference type="OrthoDB" id="5381833at2759"/>
<evidence type="ECO:0000313" key="4">
    <source>
        <dbReference type="Proteomes" id="UP000008984"/>
    </source>
</evidence>
<dbReference type="eggNOG" id="ENOG502SQI9">
    <property type="taxonomic scope" value="Eukaryota"/>
</dbReference>
<evidence type="ECO:0000313" key="3">
    <source>
        <dbReference type="EMBL" id="EGR49030.1"/>
    </source>
</evidence>